<dbReference type="Pfam" id="PF01042">
    <property type="entry name" value="Ribonuc_L-PSP"/>
    <property type="match status" value="1"/>
</dbReference>
<dbReference type="CDD" id="cd06150">
    <property type="entry name" value="YjgF_YER057c_UK114_like_2"/>
    <property type="match status" value="1"/>
</dbReference>
<accession>A0A4R5ELH1</accession>
<dbReference type="Proteomes" id="UP000294662">
    <property type="component" value="Unassembled WGS sequence"/>
</dbReference>
<dbReference type="OrthoDB" id="9803101at2"/>
<dbReference type="InterPro" id="IPR035709">
    <property type="entry name" value="YoaB-like"/>
</dbReference>
<evidence type="ECO:0000313" key="1">
    <source>
        <dbReference type="EMBL" id="TDE35408.1"/>
    </source>
</evidence>
<dbReference type="InterPro" id="IPR035959">
    <property type="entry name" value="RutC-like_sf"/>
</dbReference>
<sequence length="117" mass="12415">MSEIKRHEVGARMSQMVVHGDTIYTAGQVAQGAPGGSVAEQTQDILGQIDTLLAAAGSDKTRILSATIYLTDMAGFAEMNAVWDAWVPEGHTPCRACVEARLASPDFAVEIQVIAAR</sequence>
<evidence type="ECO:0000313" key="2">
    <source>
        <dbReference type="Proteomes" id="UP000294662"/>
    </source>
</evidence>
<dbReference type="SUPFAM" id="SSF55298">
    <property type="entry name" value="YjgF-like"/>
    <property type="match status" value="1"/>
</dbReference>
<keyword evidence="2" id="KW-1185">Reference proteome</keyword>
<comment type="caution">
    <text evidence="1">The sequence shown here is derived from an EMBL/GenBank/DDBJ whole genome shotgun (WGS) entry which is preliminary data.</text>
</comment>
<name>A0A4R5ELH1_9RHOB</name>
<dbReference type="RefSeq" id="WP_132830845.1">
    <property type="nucleotide sequence ID" value="NZ_SMFP01000013.1"/>
</dbReference>
<gene>
    <name evidence="1" type="ORF">E1B25_17325</name>
</gene>
<reference evidence="1 2" key="1">
    <citation type="submission" date="2019-03" db="EMBL/GenBank/DDBJ databases">
        <authorList>
            <person name="Zhang S."/>
        </authorList>
    </citation>
    <scope>NUCLEOTIDE SEQUENCE [LARGE SCALE GENOMIC DNA]</scope>
    <source>
        <strain evidence="1 2">S4J41</strain>
    </source>
</reference>
<proteinExistence type="predicted"/>
<dbReference type="EMBL" id="SMFP01000013">
    <property type="protein sequence ID" value="TDE35408.1"/>
    <property type="molecule type" value="Genomic_DNA"/>
</dbReference>
<organism evidence="1 2">
    <name type="scientific">Antarcticimicrobium sediminis</name>
    <dbReference type="NCBI Taxonomy" id="2546227"/>
    <lineage>
        <taxon>Bacteria</taxon>
        <taxon>Pseudomonadati</taxon>
        <taxon>Pseudomonadota</taxon>
        <taxon>Alphaproteobacteria</taxon>
        <taxon>Rhodobacterales</taxon>
        <taxon>Paracoccaceae</taxon>
        <taxon>Antarcticimicrobium</taxon>
    </lineage>
</organism>
<dbReference type="PANTHER" id="PTHR47328:SF1">
    <property type="entry name" value="RUTC FAMILY PROTEIN YOAB"/>
    <property type="match status" value="1"/>
</dbReference>
<dbReference type="InterPro" id="IPR006175">
    <property type="entry name" value="YjgF/YER057c/UK114"/>
</dbReference>
<dbReference type="Gene3D" id="3.30.1330.40">
    <property type="entry name" value="RutC-like"/>
    <property type="match status" value="1"/>
</dbReference>
<protein>
    <submittedName>
        <fullName evidence="1">RidA family protein</fullName>
    </submittedName>
</protein>
<dbReference type="PANTHER" id="PTHR47328">
    <property type="match status" value="1"/>
</dbReference>
<dbReference type="AlphaFoldDB" id="A0A4R5ELH1"/>